<dbReference type="SUPFAM" id="SSF68906">
    <property type="entry name" value="SAP domain"/>
    <property type="match status" value="1"/>
</dbReference>
<dbReference type="Gene3D" id="2.40.70.10">
    <property type="entry name" value="Acid Proteases"/>
    <property type="match status" value="1"/>
</dbReference>
<keyword evidence="1" id="KW-0863">Zinc-finger</keyword>
<evidence type="ECO:0000313" key="5">
    <source>
        <dbReference type="EMBL" id="KYQ60567.1"/>
    </source>
</evidence>
<feature type="compositionally biased region" description="Basic and acidic residues" evidence="2">
    <location>
        <begin position="64"/>
        <end position="90"/>
    </location>
</feature>
<evidence type="ECO:0000259" key="3">
    <source>
        <dbReference type="PROSITE" id="PS50158"/>
    </source>
</evidence>
<accession>A0A151XJQ7</accession>
<dbReference type="PROSITE" id="PS50158">
    <property type="entry name" value="ZF_CCHC"/>
    <property type="match status" value="1"/>
</dbReference>
<dbReference type="GO" id="GO:0008270">
    <property type="term" value="F:zinc ion binding"/>
    <property type="evidence" value="ECO:0007669"/>
    <property type="project" value="UniProtKB-KW"/>
</dbReference>
<dbReference type="STRING" id="64791.A0A151XJQ7"/>
<dbReference type="GO" id="GO:0003676">
    <property type="term" value="F:nucleic acid binding"/>
    <property type="evidence" value="ECO:0007669"/>
    <property type="project" value="InterPro"/>
</dbReference>
<dbReference type="SMART" id="SM00343">
    <property type="entry name" value="ZnF_C2HC"/>
    <property type="match status" value="1"/>
</dbReference>
<dbReference type="PROSITE" id="PS50800">
    <property type="entry name" value="SAP"/>
    <property type="match status" value="1"/>
</dbReference>
<dbReference type="Pfam" id="PF00098">
    <property type="entry name" value="zf-CCHC"/>
    <property type="match status" value="1"/>
</dbReference>
<feature type="domain" description="CCHC-type" evidence="3">
    <location>
        <begin position="336"/>
        <end position="350"/>
    </location>
</feature>
<dbReference type="Pfam" id="PF02037">
    <property type="entry name" value="SAP"/>
    <property type="match status" value="1"/>
</dbReference>
<feature type="region of interest" description="Disordered" evidence="2">
    <location>
        <begin position="51"/>
        <end position="90"/>
    </location>
</feature>
<dbReference type="EMBL" id="KQ982064">
    <property type="protein sequence ID" value="KYQ60567.1"/>
    <property type="molecule type" value="Genomic_DNA"/>
</dbReference>
<dbReference type="InterPro" id="IPR036875">
    <property type="entry name" value="Znf_CCHC_sf"/>
</dbReference>
<keyword evidence="6" id="KW-1185">Reference proteome</keyword>
<feature type="region of interest" description="Disordered" evidence="2">
    <location>
        <begin position="355"/>
        <end position="396"/>
    </location>
</feature>
<proteinExistence type="predicted"/>
<feature type="domain" description="SAP" evidence="4">
    <location>
        <begin position="3"/>
        <end position="37"/>
    </location>
</feature>
<reference evidence="5 6" key="1">
    <citation type="submission" date="2015-09" db="EMBL/GenBank/DDBJ databases">
        <title>Trachymyrmex zeteki WGS genome.</title>
        <authorList>
            <person name="Nygaard S."/>
            <person name="Hu H."/>
            <person name="Boomsma J."/>
            <person name="Zhang G."/>
        </authorList>
    </citation>
    <scope>NUCLEOTIDE SEQUENCE [LARGE SCALE GENOMIC DNA]</scope>
    <source>
        <strain evidence="5">Tzet28-1</strain>
        <tissue evidence="5">Whole body</tissue>
    </source>
</reference>
<dbReference type="SUPFAM" id="SSF50630">
    <property type="entry name" value="Acid proteases"/>
    <property type="match status" value="1"/>
</dbReference>
<dbReference type="PANTHER" id="PTHR46888">
    <property type="entry name" value="ZINC KNUCKLE DOMAINCONTAINING PROTEIN-RELATED"/>
    <property type="match status" value="1"/>
</dbReference>
<feature type="compositionally biased region" description="Basic and acidic residues" evidence="2">
    <location>
        <begin position="355"/>
        <end position="377"/>
    </location>
</feature>
<dbReference type="PANTHER" id="PTHR46888:SF1">
    <property type="entry name" value="RIBONUCLEASE H"/>
    <property type="match status" value="1"/>
</dbReference>
<dbReference type="InterPro" id="IPR021109">
    <property type="entry name" value="Peptidase_aspartic_dom_sf"/>
</dbReference>
<feature type="compositionally biased region" description="Acidic residues" evidence="2">
    <location>
        <begin position="378"/>
        <end position="387"/>
    </location>
</feature>
<dbReference type="SUPFAM" id="SSF57756">
    <property type="entry name" value="Retrovirus zinc finger-like domains"/>
    <property type="match status" value="1"/>
</dbReference>
<dbReference type="InterPro" id="IPR036361">
    <property type="entry name" value="SAP_dom_sf"/>
</dbReference>
<sequence>MDPNALTVAQLKWALKQQRLPTYGRKAELIQRIQAADPSGEWIREAIQQAIGEDEEEVVQPPSRETRPTENEARGSRSHNDNRQEADLERRERELLQREIELLRRENEILRRSPSDSVASTNTRANMSIKSISELVGEYKGSDEDFNRWKIQIGLLRATYELDENASKILIGSKLRGKALDWYHSRADHITMTADELLKEMQAMFERPRGRLELRKTFESRQWQKDKLFSEYCHHKQILGNRVPIDKEEMMDYIMDGIPSETLRNQARMHRFASVQDIMQAFNKISLKTEPGFMQREKYANKEVTKKQWNGGRGPIEKKDAPAAPDPKGNSRGVVKCYECNNMGHYAKDCTLRKPKDRKTKTEADNKPIGLVEKETSDDLSTEEEQSEESHSEQEDICFVDLTEETRDEFQRMVKLEAEGNQQYEGKARIDTGCPISLIKTSYIDDGIMKKAGDEWKQYCGINRSRLRVLGVVTVNLKIEDDQCKVTVGVVPDETMSTPLLVGRDVLKLLGYSLTKSPQYDRAVTELFSIETVDYNAIDNIQINQKISQNNRDQLKVMYRNQYVTPPRPKEPKIYSEAFI</sequence>
<keyword evidence="1" id="KW-0862">Zinc</keyword>
<dbReference type="Proteomes" id="UP000075809">
    <property type="component" value="Unassembled WGS sequence"/>
</dbReference>
<evidence type="ECO:0000256" key="2">
    <source>
        <dbReference type="SAM" id="MobiDB-lite"/>
    </source>
</evidence>
<feature type="region of interest" description="Disordered" evidence="2">
    <location>
        <begin position="304"/>
        <end position="332"/>
    </location>
</feature>
<evidence type="ECO:0000256" key="1">
    <source>
        <dbReference type="PROSITE-ProRule" id="PRU00047"/>
    </source>
</evidence>
<evidence type="ECO:0000259" key="4">
    <source>
        <dbReference type="PROSITE" id="PS50800"/>
    </source>
</evidence>
<dbReference type="AlphaFoldDB" id="A0A151XJQ7"/>
<organism evidence="5 6">
    <name type="scientific">Mycetomoellerius zeteki</name>
    <dbReference type="NCBI Taxonomy" id="64791"/>
    <lineage>
        <taxon>Eukaryota</taxon>
        <taxon>Metazoa</taxon>
        <taxon>Ecdysozoa</taxon>
        <taxon>Arthropoda</taxon>
        <taxon>Hexapoda</taxon>
        <taxon>Insecta</taxon>
        <taxon>Pterygota</taxon>
        <taxon>Neoptera</taxon>
        <taxon>Endopterygota</taxon>
        <taxon>Hymenoptera</taxon>
        <taxon>Apocrita</taxon>
        <taxon>Aculeata</taxon>
        <taxon>Formicoidea</taxon>
        <taxon>Formicidae</taxon>
        <taxon>Myrmicinae</taxon>
        <taxon>Mycetomoellerius</taxon>
    </lineage>
</organism>
<gene>
    <name evidence="5" type="ORF">ALC60_00378</name>
</gene>
<evidence type="ECO:0000313" key="6">
    <source>
        <dbReference type="Proteomes" id="UP000075809"/>
    </source>
</evidence>
<name>A0A151XJQ7_9HYME</name>
<dbReference type="SMART" id="SM00513">
    <property type="entry name" value="SAP"/>
    <property type="match status" value="1"/>
</dbReference>
<keyword evidence="1" id="KW-0479">Metal-binding</keyword>
<dbReference type="InterPro" id="IPR001878">
    <property type="entry name" value="Znf_CCHC"/>
</dbReference>
<dbReference type="InterPro" id="IPR003034">
    <property type="entry name" value="SAP_dom"/>
</dbReference>
<dbReference type="Gene3D" id="4.10.60.10">
    <property type="entry name" value="Zinc finger, CCHC-type"/>
    <property type="match status" value="1"/>
</dbReference>
<dbReference type="Gene3D" id="1.10.720.30">
    <property type="entry name" value="SAP domain"/>
    <property type="match status" value="1"/>
</dbReference>
<protein>
    <recommendedName>
        <fullName evidence="7">CCHC-type domain-containing protein</fullName>
    </recommendedName>
</protein>
<evidence type="ECO:0008006" key="7">
    <source>
        <dbReference type="Google" id="ProtNLM"/>
    </source>
</evidence>